<accession>A0A1C0A7Q0</accession>
<proteinExistence type="predicted"/>
<comment type="caution">
    <text evidence="1">The sequence shown here is derived from an EMBL/GenBank/DDBJ whole genome shotgun (WGS) entry which is preliminary data.</text>
</comment>
<sequence>MKEYNAKPIDQTVLNELRSAIEDFEKLVGKQLRFSEIREKHQNLMDKFSTVVELRNKNINEAVPDEDIKIFFEKASLFGKSNFKVNIDPDVENLLDKALELSNKYIKMITDR</sequence>
<dbReference type="AlphaFoldDB" id="A0A1C0A7Q0"/>
<name>A0A1C0A7Q0_9FIRM</name>
<keyword evidence="2" id="KW-1185">Reference proteome</keyword>
<dbReference type="EMBL" id="LWDV01000009">
    <property type="protein sequence ID" value="OCL26283.1"/>
    <property type="molecule type" value="Genomic_DNA"/>
</dbReference>
<gene>
    <name evidence="1" type="ORF">U472_09740</name>
</gene>
<reference evidence="2" key="1">
    <citation type="submission" date="2016-07" db="EMBL/GenBank/DDBJ databases">
        <authorList>
            <person name="Florea S."/>
            <person name="Webb J.S."/>
            <person name="Jaromczyk J."/>
            <person name="Schardl C.L."/>
        </authorList>
    </citation>
    <scope>NUCLEOTIDE SEQUENCE [LARGE SCALE GENOMIC DNA]</scope>
    <source>
        <strain evidence="2">Z6</strain>
    </source>
</reference>
<organism evidence="1 2">
    <name type="scientific">Orenia metallireducens</name>
    <dbReference type="NCBI Taxonomy" id="1413210"/>
    <lineage>
        <taxon>Bacteria</taxon>
        <taxon>Bacillati</taxon>
        <taxon>Bacillota</taxon>
        <taxon>Clostridia</taxon>
        <taxon>Halanaerobiales</taxon>
        <taxon>Halobacteroidaceae</taxon>
        <taxon>Orenia</taxon>
    </lineage>
</organism>
<reference evidence="1 2" key="2">
    <citation type="submission" date="2016-08" db="EMBL/GenBank/DDBJ databases">
        <title>Orenia metallireducens sp. nov. strain Z6, a Novel Metal-reducing Firmicute from the Deep Subsurface.</title>
        <authorList>
            <person name="Maxim B.I."/>
            <person name="Kenneth K."/>
            <person name="Flynn T.M."/>
            <person name="Oloughlin E.J."/>
            <person name="Locke R.A."/>
            <person name="Weber J.R."/>
            <person name="Egan S.M."/>
            <person name="Mackie R.I."/>
            <person name="Cann I.K."/>
        </authorList>
    </citation>
    <scope>NUCLEOTIDE SEQUENCE [LARGE SCALE GENOMIC DNA]</scope>
    <source>
        <strain evidence="1 2">Z6</strain>
    </source>
</reference>
<evidence type="ECO:0000313" key="2">
    <source>
        <dbReference type="Proteomes" id="UP000093514"/>
    </source>
</evidence>
<dbReference type="RefSeq" id="WP_068717944.1">
    <property type="nucleotide sequence ID" value="NZ_LWDV01000009.1"/>
</dbReference>
<dbReference type="Proteomes" id="UP000093514">
    <property type="component" value="Unassembled WGS sequence"/>
</dbReference>
<evidence type="ECO:0000313" key="1">
    <source>
        <dbReference type="EMBL" id="OCL26283.1"/>
    </source>
</evidence>
<protein>
    <submittedName>
        <fullName evidence="1">Uncharacterized protein</fullName>
    </submittedName>
</protein>